<organism evidence="1 2">
    <name type="scientific">Carboxydothermus pertinax</name>
    <dbReference type="NCBI Taxonomy" id="870242"/>
    <lineage>
        <taxon>Bacteria</taxon>
        <taxon>Bacillati</taxon>
        <taxon>Bacillota</taxon>
        <taxon>Clostridia</taxon>
        <taxon>Thermoanaerobacterales</taxon>
        <taxon>Thermoanaerobacteraceae</taxon>
        <taxon>Carboxydothermus</taxon>
    </lineage>
</organism>
<reference evidence="2" key="1">
    <citation type="submission" date="2016-12" db="EMBL/GenBank/DDBJ databases">
        <title>Draft Genome Sequences od Carboxydothermus pertinax and islandicus, Hydrogenogenic Carboxydotrophic Bacteria.</title>
        <authorList>
            <person name="Fukuyama Y."/>
            <person name="Ohmae K."/>
            <person name="Yoneda Y."/>
            <person name="Yoshida T."/>
            <person name="Sako Y."/>
        </authorList>
    </citation>
    <scope>NUCLEOTIDE SEQUENCE [LARGE SCALE GENOMIC DNA]</scope>
    <source>
        <strain evidence="2">Ug1</strain>
    </source>
</reference>
<evidence type="ECO:0000313" key="2">
    <source>
        <dbReference type="Proteomes" id="UP000187485"/>
    </source>
</evidence>
<protein>
    <submittedName>
        <fullName evidence="1">IS481 family transposase</fullName>
    </submittedName>
</protein>
<name>A0A1L8CYQ3_9THEO</name>
<dbReference type="EMBL" id="BDJK01000096">
    <property type="protein sequence ID" value="GAV24066.1"/>
    <property type="molecule type" value="Genomic_DNA"/>
</dbReference>
<comment type="caution">
    <text evidence="1">The sequence shown here is derived from an EMBL/GenBank/DDBJ whole genome shotgun (WGS) entry which is preliminary data.</text>
</comment>
<feature type="non-terminal residue" evidence="1">
    <location>
        <position position="1"/>
    </location>
</feature>
<proteinExistence type="predicted"/>
<dbReference type="Proteomes" id="UP000187485">
    <property type="component" value="Unassembled WGS sequence"/>
</dbReference>
<gene>
    <name evidence="1" type="ORF">cpu_25760</name>
</gene>
<accession>A0A1L8CYQ3</accession>
<feature type="non-terminal residue" evidence="1">
    <location>
        <position position="71"/>
    </location>
</feature>
<dbReference type="AlphaFoldDB" id="A0A1L8CYQ3"/>
<evidence type="ECO:0000313" key="1">
    <source>
        <dbReference type="EMBL" id="GAV24066.1"/>
    </source>
</evidence>
<sequence>FNRTVESFIAEIELQQPKTLAELNQAFAVWVEEGYNHHPHSSLENETPANRFQKDTRRLRFVSLLKNAGTL</sequence>
<keyword evidence="2" id="KW-1185">Reference proteome</keyword>